<evidence type="ECO:0000313" key="2">
    <source>
        <dbReference type="Proteomes" id="UP001431221"/>
    </source>
</evidence>
<sequence length="84" mass="9825">MVSDRGEEALNRRLILTPPGSDWSGRTRYAAAMYFYQTGRMSADVLEIYRICSRQDEADPADVLRRHRMGEDWLRTLDGFREEP</sequence>
<proteinExistence type="predicted"/>
<name>A0ABT0GWB7_9HYPH</name>
<organism evidence="1 2">
    <name type="scientific">Roseibium sediminicola</name>
    <dbReference type="NCBI Taxonomy" id="2933272"/>
    <lineage>
        <taxon>Bacteria</taxon>
        <taxon>Pseudomonadati</taxon>
        <taxon>Pseudomonadota</taxon>
        <taxon>Alphaproteobacteria</taxon>
        <taxon>Hyphomicrobiales</taxon>
        <taxon>Stappiaceae</taxon>
        <taxon>Roseibium</taxon>
    </lineage>
</organism>
<accession>A0ABT0GWB7</accession>
<keyword evidence="2" id="KW-1185">Reference proteome</keyword>
<protein>
    <submittedName>
        <fullName evidence="1">Uncharacterized protein</fullName>
    </submittedName>
</protein>
<dbReference type="RefSeq" id="WP_248155925.1">
    <property type="nucleotide sequence ID" value="NZ_JALNMJ010000011.1"/>
</dbReference>
<evidence type="ECO:0000313" key="1">
    <source>
        <dbReference type="EMBL" id="MCK7613749.1"/>
    </source>
</evidence>
<comment type="caution">
    <text evidence="1">The sequence shown here is derived from an EMBL/GenBank/DDBJ whole genome shotgun (WGS) entry which is preliminary data.</text>
</comment>
<dbReference type="Proteomes" id="UP001431221">
    <property type="component" value="Unassembled WGS sequence"/>
</dbReference>
<gene>
    <name evidence="1" type="ORF">M0H32_16400</name>
</gene>
<reference evidence="1" key="1">
    <citation type="submission" date="2022-04" db="EMBL/GenBank/DDBJ databases">
        <title>Roseibium sp. CAU 1639 isolated from mud.</title>
        <authorList>
            <person name="Kim W."/>
        </authorList>
    </citation>
    <scope>NUCLEOTIDE SEQUENCE</scope>
    <source>
        <strain evidence="1">CAU 1639</strain>
    </source>
</reference>
<dbReference type="EMBL" id="JALNMJ010000011">
    <property type="protein sequence ID" value="MCK7613749.1"/>
    <property type="molecule type" value="Genomic_DNA"/>
</dbReference>